<feature type="transmembrane region" description="Helical" evidence="1">
    <location>
        <begin position="33"/>
        <end position="55"/>
    </location>
</feature>
<protein>
    <submittedName>
        <fullName evidence="2">Uncharacterized protein</fullName>
    </submittedName>
</protein>
<accession>A0A6A5TGN1</accession>
<organism evidence="2 3">
    <name type="scientific">Byssothecium circinans</name>
    <dbReference type="NCBI Taxonomy" id="147558"/>
    <lineage>
        <taxon>Eukaryota</taxon>
        <taxon>Fungi</taxon>
        <taxon>Dikarya</taxon>
        <taxon>Ascomycota</taxon>
        <taxon>Pezizomycotina</taxon>
        <taxon>Dothideomycetes</taxon>
        <taxon>Pleosporomycetidae</taxon>
        <taxon>Pleosporales</taxon>
        <taxon>Massarineae</taxon>
        <taxon>Massarinaceae</taxon>
        <taxon>Byssothecium</taxon>
    </lineage>
</organism>
<reference evidence="2" key="1">
    <citation type="journal article" date="2020" name="Stud. Mycol.">
        <title>101 Dothideomycetes genomes: a test case for predicting lifestyles and emergence of pathogens.</title>
        <authorList>
            <person name="Haridas S."/>
            <person name="Albert R."/>
            <person name="Binder M."/>
            <person name="Bloem J."/>
            <person name="Labutti K."/>
            <person name="Salamov A."/>
            <person name="Andreopoulos B."/>
            <person name="Baker S."/>
            <person name="Barry K."/>
            <person name="Bills G."/>
            <person name="Bluhm B."/>
            <person name="Cannon C."/>
            <person name="Castanera R."/>
            <person name="Culley D."/>
            <person name="Daum C."/>
            <person name="Ezra D."/>
            <person name="Gonzalez J."/>
            <person name="Henrissat B."/>
            <person name="Kuo A."/>
            <person name="Liang C."/>
            <person name="Lipzen A."/>
            <person name="Lutzoni F."/>
            <person name="Magnuson J."/>
            <person name="Mondo S."/>
            <person name="Nolan M."/>
            <person name="Ohm R."/>
            <person name="Pangilinan J."/>
            <person name="Park H.-J."/>
            <person name="Ramirez L."/>
            <person name="Alfaro M."/>
            <person name="Sun H."/>
            <person name="Tritt A."/>
            <person name="Yoshinaga Y."/>
            <person name="Zwiers L.-H."/>
            <person name="Turgeon B."/>
            <person name="Goodwin S."/>
            <person name="Spatafora J."/>
            <person name="Crous P."/>
            <person name="Grigoriev I."/>
        </authorList>
    </citation>
    <scope>NUCLEOTIDE SEQUENCE</scope>
    <source>
        <strain evidence="2">CBS 675.92</strain>
    </source>
</reference>
<evidence type="ECO:0000313" key="2">
    <source>
        <dbReference type="EMBL" id="KAF1951330.1"/>
    </source>
</evidence>
<dbReference type="EMBL" id="ML977018">
    <property type="protein sequence ID" value="KAF1951330.1"/>
    <property type="molecule type" value="Genomic_DNA"/>
</dbReference>
<keyword evidence="3" id="KW-1185">Reference proteome</keyword>
<proteinExistence type="predicted"/>
<evidence type="ECO:0000313" key="3">
    <source>
        <dbReference type="Proteomes" id="UP000800035"/>
    </source>
</evidence>
<keyword evidence="1" id="KW-0472">Membrane</keyword>
<gene>
    <name evidence="2" type="ORF">CC80DRAFT_209737</name>
</gene>
<keyword evidence="1" id="KW-0812">Transmembrane</keyword>
<sequence length="166" mass="18347">MLLVDADLLTVLRAVVAVLLVDVDFLAELRLRLLRAAGVVFENTYVLFVGFAALGRLDVSREGFLMFRVTFPPCLWWLYFYVYLRQVSAVLASCFAVVTDLDLLLLLDSVLAGVPVAGREDTERDGNCAVSDVVHQLVSCRHRSPLASKSSVPESSRHFFIPSAKG</sequence>
<keyword evidence="1" id="KW-1133">Transmembrane helix</keyword>
<evidence type="ECO:0000256" key="1">
    <source>
        <dbReference type="SAM" id="Phobius"/>
    </source>
</evidence>
<name>A0A6A5TGN1_9PLEO</name>
<dbReference type="AlphaFoldDB" id="A0A6A5TGN1"/>
<dbReference type="Proteomes" id="UP000800035">
    <property type="component" value="Unassembled WGS sequence"/>
</dbReference>
<feature type="transmembrane region" description="Helical" evidence="1">
    <location>
        <begin position="6"/>
        <end position="26"/>
    </location>
</feature>